<comment type="caution">
    <text evidence="2">The sequence shown here is derived from an EMBL/GenBank/DDBJ whole genome shotgun (WGS) entry which is preliminary data.</text>
</comment>
<organism evidence="2 3">
    <name type="scientific">Hassallia byssoidea VB512170</name>
    <dbReference type="NCBI Taxonomy" id="1304833"/>
    <lineage>
        <taxon>Bacteria</taxon>
        <taxon>Bacillati</taxon>
        <taxon>Cyanobacteriota</taxon>
        <taxon>Cyanophyceae</taxon>
        <taxon>Nostocales</taxon>
        <taxon>Tolypothrichaceae</taxon>
        <taxon>Hassallia</taxon>
    </lineage>
</organism>
<dbReference type="EMBL" id="JTCM02000033">
    <property type="protein sequence ID" value="NEU74011.1"/>
    <property type="molecule type" value="Genomic_DNA"/>
</dbReference>
<dbReference type="Pfam" id="PF14518">
    <property type="entry name" value="Haem_oxygenas_2"/>
    <property type="match status" value="1"/>
</dbReference>
<dbReference type="Proteomes" id="UP000031549">
    <property type="component" value="Unassembled WGS sequence"/>
</dbReference>
<dbReference type="InterPro" id="IPR016084">
    <property type="entry name" value="Haem_Oase-like_multi-hlx"/>
</dbReference>
<dbReference type="InterPro" id="IPR039068">
    <property type="entry name" value="PqqC-like"/>
</dbReference>
<dbReference type="PANTHER" id="PTHR40279:SF3">
    <property type="entry name" value="4-AMINOBENZOATE SYNTHASE"/>
    <property type="match status" value="1"/>
</dbReference>
<proteinExistence type="predicted"/>
<evidence type="ECO:0000313" key="3">
    <source>
        <dbReference type="Proteomes" id="UP000031549"/>
    </source>
</evidence>
<sequence>MLKLNSSERVSMKSDDSQINSWEVLKQYFKEYVYPVEQVENLAHEAFQNKRGSAWQKIQFLLFDMNLRLMREGFGLGTPRFFREWELRHLIEQLEQQYLPQEQLPPEVTSVEVFMPWLKERISQHRVNHHPLFKLFDSDNLSDEEVRYFLANYRVNMQRFHLHVAAFSLIVPFEMREELYHNLYDEFGQGNFAEAHPNLFEPLMDYFGGAREEDINPETCNLLNTKINLCWFADGLHYGIGGMGALELAIPLQQRRVLAHLRRRGLSEDMVKFFVVHCELDEDHGEGWFAAGMPYMHTCEDLQKVFSAAMRMLEARAGVYDGILKGILSSRNQADNHTLCRLNALRGV</sequence>
<dbReference type="SUPFAM" id="SSF48613">
    <property type="entry name" value="Heme oxygenase-like"/>
    <property type="match status" value="1"/>
</dbReference>
<gene>
    <name evidence="2" type="ORF">PI95_015965</name>
</gene>
<dbReference type="PANTHER" id="PTHR40279">
    <property type="entry name" value="PQQC-LIKE PROTEIN"/>
    <property type="match status" value="1"/>
</dbReference>
<dbReference type="SMART" id="SM01236">
    <property type="entry name" value="Haem_oxygenase_2"/>
    <property type="match status" value="1"/>
</dbReference>
<dbReference type="GO" id="GO:0016491">
    <property type="term" value="F:oxidoreductase activity"/>
    <property type="evidence" value="ECO:0007669"/>
    <property type="project" value="UniProtKB-KW"/>
</dbReference>
<evidence type="ECO:0000256" key="1">
    <source>
        <dbReference type="ARBA" id="ARBA00023002"/>
    </source>
</evidence>
<dbReference type="AlphaFoldDB" id="A0A846HC68"/>
<keyword evidence="1" id="KW-0560">Oxidoreductase</keyword>
<dbReference type="Gene3D" id="1.20.910.10">
    <property type="entry name" value="Heme oxygenase-like"/>
    <property type="match status" value="1"/>
</dbReference>
<keyword evidence="3" id="KW-1185">Reference proteome</keyword>
<reference evidence="2 3" key="1">
    <citation type="journal article" date="2015" name="Genome Announc.">
        <title>Draft Genome Sequence of Cyanobacterium Hassallia byssoidea Strain VB512170, Isolated from Monuments in India.</title>
        <authorList>
            <person name="Singh D."/>
            <person name="Chandrababunaidu M.M."/>
            <person name="Panda A."/>
            <person name="Sen D."/>
            <person name="Bhattacharyya S."/>
            <person name="Adhikary S.P."/>
            <person name="Tripathy S."/>
        </authorList>
    </citation>
    <scope>NUCLEOTIDE SEQUENCE [LARGE SCALE GENOMIC DNA]</scope>
    <source>
        <strain evidence="2 3">VB512170</strain>
    </source>
</reference>
<protein>
    <submittedName>
        <fullName evidence="2">Iron-containing redox enzyme family protein</fullName>
    </submittedName>
</protein>
<evidence type="ECO:0000313" key="2">
    <source>
        <dbReference type="EMBL" id="NEU74011.1"/>
    </source>
</evidence>
<accession>A0A846HC68</accession>
<name>A0A846HC68_9CYAN</name>